<reference evidence="1" key="1">
    <citation type="submission" date="2019-07" db="EMBL/GenBank/DDBJ databases">
        <authorList>
            <person name="Dittberner H."/>
        </authorList>
    </citation>
    <scope>NUCLEOTIDE SEQUENCE [LARGE SCALE GENOMIC DNA]</scope>
</reference>
<sequence length="62" mass="7629">MEMEREKMQVVHQVIRRVQVKKNYANRDLITIEKEEDHNNHTTKLLKESEKDEGEIEHWRPM</sequence>
<evidence type="ECO:0000313" key="2">
    <source>
        <dbReference type="Proteomes" id="UP000489600"/>
    </source>
</evidence>
<accession>A0A565BC58</accession>
<proteinExistence type="predicted"/>
<keyword evidence="2" id="KW-1185">Reference proteome</keyword>
<dbReference type="EMBL" id="CABITT030000003">
    <property type="protein sequence ID" value="VVA99208.1"/>
    <property type="molecule type" value="Genomic_DNA"/>
</dbReference>
<organism evidence="1 2">
    <name type="scientific">Arabis nemorensis</name>
    <dbReference type="NCBI Taxonomy" id="586526"/>
    <lineage>
        <taxon>Eukaryota</taxon>
        <taxon>Viridiplantae</taxon>
        <taxon>Streptophyta</taxon>
        <taxon>Embryophyta</taxon>
        <taxon>Tracheophyta</taxon>
        <taxon>Spermatophyta</taxon>
        <taxon>Magnoliopsida</taxon>
        <taxon>eudicotyledons</taxon>
        <taxon>Gunneridae</taxon>
        <taxon>Pentapetalae</taxon>
        <taxon>rosids</taxon>
        <taxon>malvids</taxon>
        <taxon>Brassicales</taxon>
        <taxon>Brassicaceae</taxon>
        <taxon>Arabideae</taxon>
        <taxon>Arabis</taxon>
    </lineage>
</organism>
<name>A0A565BC58_9BRAS</name>
<protein>
    <submittedName>
        <fullName evidence="1">Uncharacterized protein</fullName>
    </submittedName>
</protein>
<gene>
    <name evidence="1" type="ORF">ANE_LOCUS9653</name>
</gene>
<comment type="caution">
    <text evidence="1">The sequence shown here is derived from an EMBL/GenBank/DDBJ whole genome shotgun (WGS) entry which is preliminary data.</text>
</comment>
<dbReference type="AlphaFoldDB" id="A0A565BC58"/>
<dbReference type="Proteomes" id="UP000489600">
    <property type="component" value="Unassembled WGS sequence"/>
</dbReference>
<evidence type="ECO:0000313" key="1">
    <source>
        <dbReference type="EMBL" id="VVA99208.1"/>
    </source>
</evidence>